<reference evidence="4 5" key="1">
    <citation type="submission" date="2018-05" db="EMBL/GenBank/DDBJ databases">
        <title>Genomic Encyclopedia of Archaeal and Bacterial Type Strains, Phase II (KMG-II): from individual species to whole genera.</title>
        <authorList>
            <person name="Goeker M."/>
        </authorList>
    </citation>
    <scope>NUCLEOTIDE SEQUENCE [LARGE SCALE GENOMIC DNA]</scope>
    <source>
        <strain evidence="4 5">DSM 22214</strain>
    </source>
</reference>
<dbReference type="AlphaFoldDB" id="A0A316DPD4"/>
<feature type="chain" id="PRO_5016269810" evidence="2">
    <location>
        <begin position="20"/>
        <end position="281"/>
    </location>
</feature>
<dbReference type="OrthoDB" id="963292at2"/>
<dbReference type="Proteomes" id="UP000245489">
    <property type="component" value="Unassembled WGS sequence"/>
</dbReference>
<dbReference type="NCBIfam" id="TIGR04183">
    <property type="entry name" value="Por_Secre_tail"/>
    <property type="match status" value="1"/>
</dbReference>
<evidence type="ECO:0000256" key="1">
    <source>
        <dbReference type="SAM" id="MobiDB-lite"/>
    </source>
</evidence>
<feature type="compositionally biased region" description="Basic and acidic residues" evidence="1">
    <location>
        <begin position="94"/>
        <end position="109"/>
    </location>
</feature>
<keyword evidence="2" id="KW-0732">Signal</keyword>
<name>A0A316DPD4_9BACT</name>
<accession>A0A316DPD4</accession>
<dbReference type="Pfam" id="PF18962">
    <property type="entry name" value="Por_Secre_tail"/>
    <property type="match status" value="1"/>
</dbReference>
<feature type="signal peptide" evidence="2">
    <location>
        <begin position="1"/>
        <end position="19"/>
    </location>
</feature>
<feature type="region of interest" description="Disordered" evidence="1">
    <location>
        <begin position="94"/>
        <end position="120"/>
    </location>
</feature>
<organism evidence="4 5">
    <name type="scientific">Arcicella aurantiaca</name>
    <dbReference type="NCBI Taxonomy" id="591202"/>
    <lineage>
        <taxon>Bacteria</taxon>
        <taxon>Pseudomonadati</taxon>
        <taxon>Bacteroidota</taxon>
        <taxon>Cytophagia</taxon>
        <taxon>Cytophagales</taxon>
        <taxon>Flectobacillaceae</taxon>
        <taxon>Arcicella</taxon>
    </lineage>
</organism>
<dbReference type="EMBL" id="QGGO01000027">
    <property type="protein sequence ID" value="PWK19452.1"/>
    <property type="molecule type" value="Genomic_DNA"/>
</dbReference>
<evidence type="ECO:0000313" key="4">
    <source>
        <dbReference type="EMBL" id="PWK19452.1"/>
    </source>
</evidence>
<evidence type="ECO:0000259" key="3">
    <source>
        <dbReference type="Pfam" id="PF18962"/>
    </source>
</evidence>
<evidence type="ECO:0000313" key="5">
    <source>
        <dbReference type="Proteomes" id="UP000245489"/>
    </source>
</evidence>
<gene>
    <name evidence="4" type="ORF">LV89_03970</name>
</gene>
<sequence>MKKIITSALLLTLGMSAMAQKNVSQNIEEKNGQLKIHIESSENGKKEVFDRSYNVEGMSADEKDKLINHISDSLLTASGNGERKHIRIKINKDGEGARMRSKNDEERPFSHNAPQGKKKKRVEIYKDGKRIQKDLDGDGDNEDMTIFFKDFGKDVEKQFKDFDHKKLLGSLEPMVKDFRFKFDGDMKDFDFMNESKTVKALKIYPNKPFDNKLNLKFFAPQKGDINVTVTDINGKEVGSQKIKDFQGDFMGQVDLKKNAKGTVFVTVTQGEDGTAKRVVIE</sequence>
<proteinExistence type="predicted"/>
<dbReference type="RefSeq" id="WP_109744637.1">
    <property type="nucleotide sequence ID" value="NZ_QGGO01000027.1"/>
</dbReference>
<dbReference type="InterPro" id="IPR026444">
    <property type="entry name" value="Secre_tail"/>
</dbReference>
<comment type="caution">
    <text evidence="4">The sequence shown here is derived from an EMBL/GenBank/DDBJ whole genome shotgun (WGS) entry which is preliminary data.</text>
</comment>
<feature type="domain" description="Secretion system C-terminal sorting" evidence="3">
    <location>
        <begin position="203"/>
        <end position="280"/>
    </location>
</feature>
<protein>
    <submittedName>
        <fullName evidence="4">Putative secreted protein (Por secretion system target)</fullName>
    </submittedName>
</protein>
<keyword evidence="5" id="KW-1185">Reference proteome</keyword>
<evidence type="ECO:0000256" key="2">
    <source>
        <dbReference type="SAM" id="SignalP"/>
    </source>
</evidence>